<evidence type="ECO:0000313" key="1">
    <source>
        <dbReference type="EMBL" id="OXS99243.1"/>
    </source>
</evidence>
<comment type="caution">
    <text evidence="1">The sequence shown here is derived from an EMBL/GenBank/DDBJ whole genome shotgun (WGS) entry which is preliminary data.</text>
</comment>
<dbReference type="EMBL" id="NBYO01000003">
    <property type="protein sequence ID" value="OXS99243.1"/>
    <property type="molecule type" value="Genomic_DNA"/>
</dbReference>
<sequence length="216" mass="23821">MSDDPDTRRQIESIAEDNRPLLVLDVDEVVLEFLGPFMRWLESEGFSFRAQSFALNGNIFDSEGSAAAKETVESLITRFFEVQHEWQILAPGFSDALDSLSQKAQIVLLTAMPHRHFAAREALLTSLSVPYPLVTTEKAKGPAVSLLHGGRDAPVAFIDDMAYNLLSVAKALPSATLIHLMAHRPMRDLMPPLPDSIIAAEDWPMAARKAREALGI</sequence>
<accession>A0A231UTL4</accession>
<dbReference type="Proteomes" id="UP000215405">
    <property type="component" value="Unassembled WGS sequence"/>
</dbReference>
<name>A0A231UTL4_9HYPH</name>
<dbReference type="RefSeq" id="WP_094078024.1">
    <property type="nucleotide sequence ID" value="NZ_NBYO01000003.1"/>
</dbReference>
<protein>
    <recommendedName>
        <fullName evidence="3">FCP1 homology domain-containing protein</fullName>
    </recommendedName>
</protein>
<reference evidence="2" key="1">
    <citation type="journal article" date="2017" name="Int. J. Syst. Evol. Microbiol.">
        <title>Notoacmeibacter marinus gen. nov., sp. nov., isolated from the gut of a limpet and proposal of Notoacmeibacteraceae fam. nov. in the order Rhizobiales of the class Alphaproteobacteria.</title>
        <authorList>
            <person name="Huang Z."/>
            <person name="Guo F."/>
            <person name="Lai Q."/>
        </authorList>
    </citation>
    <scope>NUCLEOTIDE SEQUENCE [LARGE SCALE GENOMIC DNA]</scope>
    <source>
        <strain evidence="2">XMTR2A4</strain>
    </source>
</reference>
<proteinExistence type="predicted"/>
<evidence type="ECO:0000313" key="2">
    <source>
        <dbReference type="Proteomes" id="UP000215405"/>
    </source>
</evidence>
<gene>
    <name evidence="1" type="ORF">B7H23_13750</name>
</gene>
<organism evidence="1 2">
    <name type="scientific">Notoacmeibacter marinus</name>
    <dbReference type="NCBI Taxonomy" id="1876515"/>
    <lineage>
        <taxon>Bacteria</taxon>
        <taxon>Pseudomonadati</taxon>
        <taxon>Pseudomonadota</taxon>
        <taxon>Alphaproteobacteria</taxon>
        <taxon>Hyphomicrobiales</taxon>
        <taxon>Notoacmeibacteraceae</taxon>
        <taxon>Notoacmeibacter</taxon>
    </lineage>
</organism>
<evidence type="ECO:0008006" key="3">
    <source>
        <dbReference type="Google" id="ProtNLM"/>
    </source>
</evidence>
<dbReference type="AlphaFoldDB" id="A0A231UTL4"/>
<keyword evidence="2" id="KW-1185">Reference proteome</keyword>